<evidence type="ECO:0000256" key="1">
    <source>
        <dbReference type="ARBA" id="ARBA00022747"/>
    </source>
</evidence>
<sequence length="426" mass="48153">MTPALYHKAFKSSGAPWLGNVPTHWVVKPLWSMYRQKKITGYPEETLLSVYRDHGVIEKSSRDDNKNRASEDLSGYQLVVDGDLVTNKMKTWQGSIAVSSLRGIVSPAYYVYTKLHDGNNAYLHHLLRSVPYITGYQSISKGIRVGQWDLEADKFRLFPVLIPPRPEQDAIVAHLDRATTRIDALVAKKTHFIELLREKRQAMITHAVTKGLDRGAPMKDSGVEWLGEVPVTWDTAPLKSFLQLRRDIVGTASANTRLLSLTLQGVIERDLENPTGKMPASFDGYQRISAGEMVFCLFDMDETPRTVGVAQQDGMLTGAYTVFRPQSDLWARYLYYFFLHVDEYKRLKPFYKGLRKTIRPGPFLSIQVPRPRDGEAEAIVAHLDRATSRIDTLIAKTERSIELLREHRTALITAAVTGKIDLRPAA</sequence>
<dbReference type="Gene3D" id="1.10.287.1120">
    <property type="entry name" value="Bipartite methylase S protein"/>
    <property type="match status" value="1"/>
</dbReference>
<gene>
    <name evidence="3" type="ORF">B9Y64_02300</name>
</gene>
<evidence type="ECO:0000313" key="3">
    <source>
        <dbReference type="EMBL" id="PJL33945.1"/>
    </source>
</evidence>
<keyword evidence="1" id="KW-0680">Restriction system</keyword>
<proteinExistence type="predicted"/>
<evidence type="ECO:0008006" key="5">
    <source>
        <dbReference type="Google" id="ProtNLM"/>
    </source>
</evidence>
<dbReference type="Gene3D" id="3.90.220.20">
    <property type="entry name" value="DNA methylase specificity domains"/>
    <property type="match status" value="2"/>
</dbReference>
<dbReference type="RefSeq" id="WP_011051908.1">
    <property type="nucleotide sequence ID" value="NZ_CBCPIZ010000072.1"/>
</dbReference>
<evidence type="ECO:0000313" key="4">
    <source>
        <dbReference type="Proteomes" id="UP000230167"/>
    </source>
</evidence>
<evidence type="ECO:0000256" key="2">
    <source>
        <dbReference type="ARBA" id="ARBA00023125"/>
    </source>
</evidence>
<dbReference type="OrthoDB" id="9798929at2"/>
<dbReference type="EMBL" id="NEQV01000001">
    <property type="protein sequence ID" value="PJL33945.1"/>
    <property type="molecule type" value="Genomic_DNA"/>
</dbReference>
<dbReference type="PANTHER" id="PTHR43140:SF1">
    <property type="entry name" value="TYPE I RESTRICTION ENZYME ECOKI SPECIFICITY SUBUNIT"/>
    <property type="match status" value="1"/>
</dbReference>
<dbReference type="PANTHER" id="PTHR43140">
    <property type="entry name" value="TYPE-1 RESTRICTION ENZYME ECOKI SPECIFICITY PROTEIN"/>
    <property type="match status" value="1"/>
</dbReference>
<dbReference type="AlphaFoldDB" id="A0A2J0UGF6"/>
<accession>A0A2J0UGF6</accession>
<organism evidence="3 4">
    <name type="scientific">Stenotrophomonas maltophilia</name>
    <name type="common">Pseudomonas maltophilia</name>
    <name type="synonym">Xanthomonas maltophilia</name>
    <dbReference type="NCBI Taxonomy" id="40324"/>
    <lineage>
        <taxon>Bacteria</taxon>
        <taxon>Pseudomonadati</taxon>
        <taxon>Pseudomonadota</taxon>
        <taxon>Gammaproteobacteria</taxon>
        <taxon>Lysobacterales</taxon>
        <taxon>Lysobacteraceae</taxon>
        <taxon>Stenotrophomonas</taxon>
        <taxon>Stenotrophomonas maltophilia group</taxon>
    </lineage>
</organism>
<name>A0A2J0UGF6_STEMA</name>
<dbReference type="InterPro" id="IPR044946">
    <property type="entry name" value="Restrct_endonuc_typeI_TRD_sf"/>
</dbReference>
<dbReference type="Proteomes" id="UP000230167">
    <property type="component" value="Unassembled WGS sequence"/>
</dbReference>
<dbReference type="SUPFAM" id="SSF116734">
    <property type="entry name" value="DNA methylase specificity domain"/>
    <property type="match status" value="2"/>
</dbReference>
<protein>
    <recommendedName>
        <fullName evidence="5">Restriction endonuclease subunit S</fullName>
    </recommendedName>
</protein>
<comment type="caution">
    <text evidence="3">The sequence shown here is derived from an EMBL/GenBank/DDBJ whole genome shotgun (WGS) entry which is preliminary data.</text>
</comment>
<dbReference type="GO" id="GO:0009307">
    <property type="term" value="P:DNA restriction-modification system"/>
    <property type="evidence" value="ECO:0007669"/>
    <property type="project" value="UniProtKB-KW"/>
</dbReference>
<dbReference type="GO" id="GO:0003677">
    <property type="term" value="F:DNA binding"/>
    <property type="evidence" value="ECO:0007669"/>
    <property type="project" value="UniProtKB-KW"/>
</dbReference>
<dbReference type="InterPro" id="IPR051212">
    <property type="entry name" value="Type-I_RE_S_subunit"/>
</dbReference>
<reference evidence="3 4" key="1">
    <citation type="journal article" date="2017" name="Front. Microbiol.">
        <title>Double-Face Meets the Bacterial World: The Opportunistic Pathogen Stenotrophomonas maltophilia.</title>
        <authorList>
            <person name="Lira F."/>
            <person name="Berg G."/>
            <person name="Martinez J.L."/>
        </authorList>
    </citation>
    <scope>NUCLEOTIDE SEQUENCE [LARGE SCALE GENOMIC DNA]</scope>
    <source>
        <strain evidence="3 4">EA1</strain>
    </source>
</reference>
<keyword evidence="2" id="KW-0238">DNA-binding</keyword>